<protein>
    <recommendedName>
        <fullName evidence="2">Heterokaryon incompatibility domain-containing protein</fullName>
    </recommendedName>
</protein>
<keyword evidence="4" id="KW-1185">Reference proteome</keyword>
<name>A0A2T2NYZ9_CORCC</name>
<dbReference type="EMBL" id="KZ678132">
    <property type="protein sequence ID" value="PSN70506.1"/>
    <property type="molecule type" value="Genomic_DNA"/>
</dbReference>
<keyword evidence="1" id="KW-1133">Transmembrane helix</keyword>
<keyword evidence="1" id="KW-0812">Transmembrane</keyword>
<evidence type="ECO:0000256" key="1">
    <source>
        <dbReference type="SAM" id="Phobius"/>
    </source>
</evidence>
<feature type="domain" description="Heterokaryon incompatibility" evidence="2">
    <location>
        <begin position="358"/>
        <end position="504"/>
    </location>
</feature>
<evidence type="ECO:0000259" key="2">
    <source>
        <dbReference type="Pfam" id="PF06985"/>
    </source>
</evidence>
<keyword evidence="1" id="KW-0472">Membrane</keyword>
<dbReference type="AlphaFoldDB" id="A0A2T2NYZ9"/>
<dbReference type="PANTHER" id="PTHR39596">
    <property type="match status" value="1"/>
</dbReference>
<organism evidence="3 4">
    <name type="scientific">Corynespora cassiicola Philippines</name>
    <dbReference type="NCBI Taxonomy" id="1448308"/>
    <lineage>
        <taxon>Eukaryota</taxon>
        <taxon>Fungi</taxon>
        <taxon>Dikarya</taxon>
        <taxon>Ascomycota</taxon>
        <taxon>Pezizomycotina</taxon>
        <taxon>Dothideomycetes</taxon>
        <taxon>Pleosporomycetidae</taxon>
        <taxon>Pleosporales</taxon>
        <taxon>Corynesporascaceae</taxon>
        <taxon>Corynespora</taxon>
    </lineage>
</organism>
<dbReference type="OrthoDB" id="2426273at2759"/>
<feature type="transmembrane region" description="Helical" evidence="1">
    <location>
        <begin position="925"/>
        <end position="948"/>
    </location>
</feature>
<accession>A0A2T2NYZ9</accession>
<dbReference type="STRING" id="1448308.A0A2T2NYZ9"/>
<dbReference type="Pfam" id="PF06985">
    <property type="entry name" value="HET"/>
    <property type="match status" value="1"/>
</dbReference>
<dbReference type="Proteomes" id="UP000240883">
    <property type="component" value="Unassembled WGS sequence"/>
</dbReference>
<dbReference type="InterPro" id="IPR010730">
    <property type="entry name" value="HET"/>
</dbReference>
<evidence type="ECO:0000313" key="4">
    <source>
        <dbReference type="Proteomes" id="UP000240883"/>
    </source>
</evidence>
<evidence type="ECO:0000313" key="3">
    <source>
        <dbReference type="EMBL" id="PSN70506.1"/>
    </source>
</evidence>
<reference evidence="3 4" key="1">
    <citation type="journal article" date="2018" name="Front. Microbiol.">
        <title>Genome-Wide Analysis of Corynespora cassiicola Leaf Fall Disease Putative Effectors.</title>
        <authorList>
            <person name="Lopez D."/>
            <person name="Ribeiro S."/>
            <person name="Label P."/>
            <person name="Fumanal B."/>
            <person name="Venisse J.S."/>
            <person name="Kohler A."/>
            <person name="de Oliveira R.R."/>
            <person name="Labutti K."/>
            <person name="Lipzen A."/>
            <person name="Lail K."/>
            <person name="Bauer D."/>
            <person name="Ohm R.A."/>
            <person name="Barry K.W."/>
            <person name="Spatafora J."/>
            <person name="Grigoriev I.V."/>
            <person name="Martin F.M."/>
            <person name="Pujade-Renaud V."/>
        </authorList>
    </citation>
    <scope>NUCLEOTIDE SEQUENCE [LARGE SCALE GENOMIC DNA]</scope>
    <source>
        <strain evidence="3 4">Philippines</strain>
    </source>
</reference>
<feature type="transmembrane region" description="Helical" evidence="1">
    <location>
        <begin position="894"/>
        <end position="913"/>
    </location>
</feature>
<gene>
    <name evidence="3" type="ORF">BS50DRAFT_619323</name>
</gene>
<dbReference type="PANTHER" id="PTHR39596:SF2">
    <property type="entry name" value="HET DOMAIN PROTEIN (AFU_ORTHOLOGUE AFUA_1G17550)-RELATED"/>
    <property type="match status" value="1"/>
</dbReference>
<sequence>MAPEMLQIDLGEAQKDSFAIKLSEIDIIPYDFAGFDDFYQRHQFRKNDNLDLDRPPQELQQLVISWLYLGLLSELLGRHITKSDVESSIIPDDNRHLGDLLCAYITRASQWHKKERDEFLDDSYNKLFCAATWCERFESSGITRASFLAHSTLAVRILISAFSTLLLEIHEDWKEPMSESAPPYLGQLARLMAKYKPLSSTDSMAKSARDPMRRKHDAYDRVINPKPLAYGPTGTTHTSKVLVNRMKKNNWCPHQIRQVLKSYDYSICNYLSQLVRPHERSHRACSGTNRCVADNAPAASQYLTKHTSQDCACTHISAPIDPITKIIAKGKIPLISLVETKNGDIKIMVCERTTCSRYVAISHVWADGFGNPSANSLPYCTLNKLKSWLQHLPLPKYEVGVTLAGTRFDASRFDFIKQTPWFWMDTLCVPVEERFSNLRTSHINDMASIYAGSSQVLVLDAELLNISIAGSLSKGQVSNHSIATEVLSRIAFCTWARRSWTFQEGALGPETVFQLEDVAVDITTQWSSRGPRHPLFTGSFRFPQATDPLDCYVFKSMYQRVWHILQRTYGSIENEQLDHCQKPFPDPGRTFGNIGLISKSANFRELRHHGELLVRCWNEVSLRSTTMAEDIHLIMANLLDFDADSIMKLPRLQRMIVMMRSIQTLPLSLMFAGKADPADKAGFYCTWLPSEPNGELTPNHYMNLTRRGLVTPASSDEFVTMLLPAGMTGRYTVLNRKLQILLDISAPHGPHDPHYRQSMDRKLLMLPTRLLSSLTWNAKSIRLQGAYLSISGYCKDETVHMERLHVSYCGLIDVKATALVEGDQAGGRRLPKWKRQNTLVERWPPVEVENIPDDTSLLLLCDLATRPKLPRRCVSTSHLSRILLKGYTSFRSSYLVSFSLMTLIYTIYASVSGDPVLRDTPRPQVWIPFVVIFGVLSTALAISCAALAHQERCALLESFNYGRKPEKSSGKWTGWITNAVRLWYQKTPKFGRYGYGPWFWKYLFTWTISKVRKSLMAANFDDANPNRPSVKWDWAEDQGILGLDIEQDEE</sequence>
<proteinExistence type="predicted"/>